<dbReference type="EMBL" id="CP002467">
    <property type="protein sequence ID" value="ADV84592.1"/>
    <property type="molecule type" value="Genomic_DNA"/>
</dbReference>
<evidence type="ECO:0000313" key="2">
    <source>
        <dbReference type="EMBL" id="ADV84592.1"/>
    </source>
</evidence>
<organism evidence="2 3">
    <name type="scientific">Terriglobus saanensis (strain ATCC BAA-1853 / DSM 23119 / SP1PR4)</name>
    <dbReference type="NCBI Taxonomy" id="401053"/>
    <lineage>
        <taxon>Bacteria</taxon>
        <taxon>Pseudomonadati</taxon>
        <taxon>Acidobacteriota</taxon>
        <taxon>Terriglobia</taxon>
        <taxon>Terriglobales</taxon>
        <taxon>Acidobacteriaceae</taxon>
        <taxon>Terriglobus</taxon>
    </lineage>
</organism>
<evidence type="ECO:0000259" key="1">
    <source>
        <dbReference type="Pfam" id="PF12867"/>
    </source>
</evidence>
<dbReference type="InterPro" id="IPR034660">
    <property type="entry name" value="DinB/YfiT-like"/>
</dbReference>
<dbReference type="AlphaFoldDB" id="E8V235"/>
<dbReference type="Gene3D" id="1.20.120.450">
    <property type="entry name" value="dinb family like domain"/>
    <property type="match status" value="1"/>
</dbReference>
<dbReference type="RefSeq" id="WP_013570322.1">
    <property type="nucleotide sequence ID" value="NC_014963.1"/>
</dbReference>
<protein>
    <recommendedName>
        <fullName evidence="1">DinB-like domain-containing protein</fullName>
    </recommendedName>
</protein>
<keyword evidence="3" id="KW-1185">Reference proteome</keyword>
<dbReference type="eggNOG" id="ENOG5033GFP">
    <property type="taxonomic scope" value="Bacteria"/>
</dbReference>
<sequence>MIQELQTTFTQIEQQKKNLLASIADWTPERLALQPGEDAWCATEVIDHLCKTEALILSVLPQGMEDPQPIDKRDRVNFHMLERLFRSEKQVKVPTTAHATLPAMNFLHQEVVQRWDRTRTELAQLLDAIQEDQLKGGIFRHPQTGWLSLPQVLTFFSVHMIHHTYQIKRLG</sequence>
<proteinExistence type="predicted"/>
<reference evidence="2 3" key="1">
    <citation type="journal article" date="2012" name="Stand. Genomic Sci.">
        <title>Complete genome sequence of Terriglobus saanensis type strain SP1PR4(T), an Acidobacteria from tundra soil.</title>
        <authorList>
            <person name="Rawat S.R."/>
            <person name="Mannisto M.K."/>
            <person name="Starovoytov V."/>
            <person name="Goodwin L."/>
            <person name="Nolan M."/>
            <person name="Hauser L."/>
            <person name="Land M."/>
            <person name="Davenport K.W."/>
            <person name="Woyke T."/>
            <person name="Haggblom M.M."/>
        </authorList>
    </citation>
    <scope>NUCLEOTIDE SEQUENCE</scope>
    <source>
        <strain evidence="3">ATCC BAA-1853 / DSM 23119 / SP1PR4</strain>
    </source>
</reference>
<dbReference type="Pfam" id="PF12867">
    <property type="entry name" value="DinB_2"/>
    <property type="match status" value="1"/>
</dbReference>
<name>E8V235_TERSS</name>
<dbReference type="STRING" id="401053.AciPR4_3843"/>
<evidence type="ECO:0000313" key="3">
    <source>
        <dbReference type="Proteomes" id="UP000006844"/>
    </source>
</evidence>
<feature type="domain" description="DinB-like" evidence="1">
    <location>
        <begin position="11"/>
        <end position="167"/>
    </location>
</feature>
<dbReference type="OrthoDB" id="117740at2"/>
<accession>E8V235</accession>
<dbReference type="SUPFAM" id="SSF109854">
    <property type="entry name" value="DinB/YfiT-like putative metalloenzymes"/>
    <property type="match status" value="1"/>
</dbReference>
<gene>
    <name evidence="2" type="ordered locus">AciPR4_3843</name>
</gene>
<dbReference type="KEGG" id="tsa:AciPR4_3843"/>
<dbReference type="Proteomes" id="UP000006844">
    <property type="component" value="Chromosome"/>
</dbReference>
<dbReference type="HOGENOM" id="CLU_1562125_0_0_0"/>
<dbReference type="InterPro" id="IPR024775">
    <property type="entry name" value="DinB-like"/>
</dbReference>